<dbReference type="EMBL" id="DF142935">
    <property type="protein sequence ID" value="GAA49165.1"/>
    <property type="molecule type" value="Genomic_DNA"/>
</dbReference>
<dbReference type="PANTHER" id="PTHR11851:SF226">
    <property type="entry name" value="CYTOCHROME B-C1 COMPLEX SUBUNIT 2, MITOCHONDRIAL"/>
    <property type="match status" value="1"/>
</dbReference>
<name>G7Y880_CLOSI</name>
<sequence>MQITGRVEWITAKQGVRTRYCRGSKLGKTREWDEHAKLCQAGYHVRNAVTSAAAKPSTVPSPLLSTSEEGFQLACISQPSLWPCYSRVAIVFNAGSRYEREGKDRGITHLIRRSCGLSTFDHSAVNMTRHLQQMGARVTCTTTREHMIYTVDVAPNLVSRAGSILAELATSSAFYHWELKSIANVLMKKDIDLLNRRYLPALAMELLHEAAFGLNPLGSGLGYSVFAPADRVGSYTIDQIEKFHQYFFTPANTTIALVGHESDQDGLELLRRIKGNLKVRAPKTVPEKVGKVHGFVGGDIRRDVAAASSVTANLAWPTPGSAVPDETAFDLAASLLSGAIGRVAYSHGQTQTHLAPGNIDDRVEAAAFHKAYTGDGLFGVSVSGPTAQAVEGRLSNIVNAIRAVKFTAEDLARAKALRKADILMSFESPLTLATDLAVQVSKPGHTYQSPKDRAAAVDKVTLEQLNGVFNQMAKSSKAALSVVGPEAGEVLPLPVLLS</sequence>
<gene>
    <name evidence="3" type="ORF">CLF_102609</name>
</gene>
<reference key="2">
    <citation type="submission" date="2011-10" db="EMBL/GenBank/DDBJ databases">
        <title>The genome and transcriptome sequence of Clonorchis sinensis provide insights into the carcinogenic liver fluke.</title>
        <authorList>
            <person name="Wang X."/>
            <person name="Huang Y."/>
            <person name="Chen W."/>
            <person name="Liu H."/>
            <person name="Guo L."/>
            <person name="Chen Y."/>
            <person name="Luo F."/>
            <person name="Zhou W."/>
            <person name="Sun J."/>
            <person name="Mao Q."/>
            <person name="Liang P."/>
            <person name="Zhou C."/>
            <person name="Tian Y."/>
            <person name="Men J."/>
            <person name="Lv X."/>
            <person name="Huang L."/>
            <person name="Zhou J."/>
            <person name="Hu Y."/>
            <person name="Li R."/>
            <person name="Zhang F."/>
            <person name="Lei H."/>
            <person name="Li X."/>
            <person name="Hu X."/>
            <person name="Liang C."/>
            <person name="Xu J."/>
            <person name="Wu Z."/>
            <person name="Yu X."/>
        </authorList>
    </citation>
    <scope>NUCLEOTIDE SEQUENCE</scope>
    <source>
        <strain>Henan</strain>
    </source>
</reference>
<feature type="domain" description="Peptidase M16 N-terminal" evidence="1">
    <location>
        <begin position="86"/>
        <end position="221"/>
    </location>
</feature>
<keyword evidence="4" id="KW-1185">Reference proteome</keyword>
<accession>G7Y880</accession>
<dbReference type="InterPro" id="IPR011765">
    <property type="entry name" value="Pept_M16_N"/>
</dbReference>
<evidence type="ECO:0000259" key="1">
    <source>
        <dbReference type="Pfam" id="PF00675"/>
    </source>
</evidence>
<organism evidence="3 4">
    <name type="scientific">Clonorchis sinensis</name>
    <name type="common">Chinese liver fluke</name>
    <dbReference type="NCBI Taxonomy" id="79923"/>
    <lineage>
        <taxon>Eukaryota</taxon>
        <taxon>Metazoa</taxon>
        <taxon>Spiralia</taxon>
        <taxon>Lophotrochozoa</taxon>
        <taxon>Platyhelminthes</taxon>
        <taxon>Trematoda</taxon>
        <taxon>Digenea</taxon>
        <taxon>Opisthorchiida</taxon>
        <taxon>Opisthorchiata</taxon>
        <taxon>Opisthorchiidae</taxon>
        <taxon>Clonorchis</taxon>
    </lineage>
</organism>
<dbReference type="Proteomes" id="UP000008909">
    <property type="component" value="Unassembled WGS sequence"/>
</dbReference>
<dbReference type="InterPro" id="IPR050361">
    <property type="entry name" value="MPP/UQCRC_Complex"/>
</dbReference>
<dbReference type="PANTHER" id="PTHR11851">
    <property type="entry name" value="METALLOPROTEASE"/>
    <property type="match status" value="1"/>
</dbReference>
<dbReference type="Gene3D" id="3.30.830.10">
    <property type="entry name" value="Metalloenzyme, LuxS/M16 peptidase-like"/>
    <property type="match status" value="2"/>
</dbReference>
<dbReference type="Pfam" id="PF05193">
    <property type="entry name" value="Peptidase_M16_C"/>
    <property type="match status" value="1"/>
</dbReference>
<dbReference type="InterPro" id="IPR007863">
    <property type="entry name" value="Peptidase_M16_C"/>
</dbReference>
<dbReference type="SUPFAM" id="SSF63411">
    <property type="entry name" value="LuxS/MPP-like metallohydrolase"/>
    <property type="match status" value="2"/>
</dbReference>
<protein>
    <submittedName>
        <fullName evidence="3">Cytochrome b-c1 complex subunit 2 mitochondrial</fullName>
    </submittedName>
</protein>
<dbReference type="Pfam" id="PF00675">
    <property type="entry name" value="Peptidase_M16"/>
    <property type="match status" value="1"/>
</dbReference>
<dbReference type="AlphaFoldDB" id="G7Y880"/>
<evidence type="ECO:0000313" key="4">
    <source>
        <dbReference type="Proteomes" id="UP000008909"/>
    </source>
</evidence>
<evidence type="ECO:0000313" key="3">
    <source>
        <dbReference type="EMBL" id="GAA49165.1"/>
    </source>
</evidence>
<evidence type="ECO:0000259" key="2">
    <source>
        <dbReference type="Pfam" id="PF05193"/>
    </source>
</evidence>
<dbReference type="GO" id="GO:0005739">
    <property type="term" value="C:mitochondrion"/>
    <property type="evidence" value="ECO:0007669"/>
    <property type="project" value="TreeGrafter"/>
</dbReference>
<dbReference type="GO" id="GO:0046872">
    <property type="term" value="F:metal ion binding"/>
    <property type="evidence" value="ECO:0007669"/>
    <property type="project" value="InterPro"/>
</dbReference>
<reference evidence="3" key="1">
    <citation type="journal article" date="2011" name="Genome Biol.">
        <title>The draft genome of the carcinogenic human liver fluke Clonorchis sinensis.</title>
        <authorList>
            <person name="Wang X."/>
            <person name="Chen W."/>
            <person name="Huang Y."/>
            <person name="Sun J."/>
            <person name="Men J."/>
            <person name="Liu H."/>
            <person name="Luo F."/>
            <person name="Guo L."/>
            <person name="Lv X."/>
            <person name="Deng C."/>
            <person name="Zhou C."/>
            <person name="Fan Y."/>
            <person name="Li X."/>
            <person name="Huang L."/>
            <person name="Hu Y."/>
            <person name="Liang C."/>
            <person name="Hu X."/>
            <person name="Xu J."/>
            <person name="Yu X."/>
        </authorList>
    </citation>
    <scope>NUCLEOTIDE SEQUENCE [LARGE SCALE GENOMIC DNA]</scope>
    <source>
        <strain evidence="3">Henan</strain>
    </source>
</reference>
<dbReference type="InterPro" id="IPR011249">
    <property type="entry name" value="Metalloenz_LuxS/M16"/>
</dbReference>
<feature type="domain" description="Peptidase M16 C-terminal" evidence="2">
    <location>
        <begin position="236"/>
        <end position="416"/>
    </location>
</feature>
<proteinExistence type="predicted"/>